<dbReference type="Proteomes" id="UP000276100">
    <property type="component" value="Segment"/>
</dbReference>
<organism evidence="1 2">
    <name type="scientific">Cressdnaviricota sp</name>
    <dbReference type="NCBI Taxonomy" id="2748378"/>
    <lineage>
        <taxon>Viruses</taxon>
        <taxon>Monodnaviria</taxon>
        <taxon>Shotokuvirae</taxon>
        <taxon>Cressdnaviricota</taxon>
    </lineage>
</organism>
<accession>A0A345N2J1</accession>
<reference evidence="1 2" key="1">
    <citation type="submission" date="2018-07" db="EMBL/GenBank/DDBJ databases">
        <title>Uncovering a Universe of Circular DNA Viruses in Animal Metagenomes.</title>
        <authorList>
            <person name="Tisza M."/>
            <person name="Buck C."/>
            <person name="Pastrana D."/>
            <person name="Welch N."/>
            <person name="Peretti A."/>
        </authorList>
    </citation>
    <scope>NUCLEOTIDE SEQUENCE [LARGE SCALE GENOMIC DNA]</scope>
    <source>
        <strain evidence="1">Ctbf75</strain>
    </source>
</reference>
<sequence>MAMRARRRFARRSRPFRRSRVRRRVIRRKPRTVRDRYQATSDINRGGWNFRRKRFNPRAARRANWRASEAAQKYRSNNAEDLDIPTAAFTQQQSVNFIAFPYDQSGGQRFWQVAGGLITNNDTPATTDFGGGDLFIRGGSTRFQITNSAVNTGAVRVTTWLAKTTVNGGIPISGFIASQGWDPSLPDPALAATDPNRDVYKLYKFWGCQESMLKPGESMERIAPIPSMKVDQDQWINNRGRPFLIVALQRLGIDGAILCDVNLSFNLSFTADRVV</sequence>
<protein>
    <submittedName>
        <fullName evidence="1">Capsid protein</fullName>
    </submittedName>
</protein>
<name>A0A345N2J1_9VIRU</name>
<proteinExistence type="predicted"/>
<dbReference type="EMBL" id="MH617692">
    <property type="protein sequence ID" value="AXH77841.1"/>
    <property type="molecule type" value="Genomic_DNA"/>
</dbReference>
<keyword evidence="2" id="KW-1185">Reference proteome</keyword>
<evidence type="ECO:0000313" key="2">
    <source>
        <dbReference type="Proteomes" id="UP000276100"/>
    </source>
</evidence>
<evidence type="ECO:0000313" key="1">
    <source>
        <dbReference type="EMBL" id="AXH77841.1"/>
    </source>
</evidence>